<dbReference type="PANTHER" id="PTHR10438:SF463">
    <property type="entry name" value="THIOREDOXIN"/>
    <property type="match status" value="1"/>
</dbReference>
<gene>
    <name evidence="3" type="ORF">HU200_029825</name>
</gene>
<dbReference type="EMBL" id="JACEFO010001754">
    <property type="protein sequence ID" value="KAF8710096.1"/>
    <property type="molecule type" value="Genomic_DNA"/>
</dbReference>
<dbReference type="PANTHER" id="PTHR10438">
    <property type="entry name" value="THIOREDOXIN"/>
    <property type="match status" value="1"/>
</dbReference>
<proteinExistence type="predicted"/>
<feature type="region of interest" description="Disordered" evidence="1">
    <location>
        <begin position="48"/>
        <end position="87"/>
    </location>
</feature>
<evidence type="ECO:0000259" key="2">
    <source>
        <dbReference type="Pfam" id="PF00085"/>
    </source>
</evidence>
<reference evidence="3" key="1">
    <citation type="submission" date="2020-07" db="EMBL/GenBank/DDBJ databases">
        <title>Genome sequence and genetic diversity analysis of an under-domesticated orphan crop, white fonio (Digitaria exilis).</title>
        <authorList>
            <person name="Bennetzen J.L."/>
            <person name="Chen S."/>
            <person name="Ma X."/>
            <person name="Wang X."/>
            <person name="Yssel A.E.J."/>
            <person name="Chaluvadi S.R."/>
            <person name="Johnson M."/>
            <person name="Gangashetty P."/>
            <person name="Hamidou F."/>
            <person name="Sanogo M.D."/>
            <person name="Zwaenepoel A."/>
            <person name="Wallace J."/>
            <person name="Van De Peer Y."/>
            <person name="Van Deynze A."/>
        </authorList>
    </citation>
    <scope>NUCLEOTIDE SEQUENCE</scope>
    <source>
        <tissue evidence="3">Leaves</tissue>
    </source>
</reference>
<protein>
    <recommendedName>
        <fullName evidence="2">Thioredoxin domain-containing protein</fullName>
    </recommendedName>
</protein>
<dbReference type="Pfam" id="PF00085">
    <property type="entry name" value="Thioredoxin"/>
    <property type="match status" value="1"/>
</dbReference>
<name>A0A835BU50_9POAL</name>
<dbReference type="PROSITE" id="PS00194">
    <property type="entry name" value="THIOREDOXIN_1"/>
    <property type="match status" value="1"/>
</dbReference>
<accession>A0A835BU50</accession>
<evidence type="ECO:0000313" key="4">
    <source>
        <dbReference type="Proteomes" id="UP000636709"/>
    </source>
</evidence>
<organism evidence="3 4">
    <name type="scientific">Digitaria exilis</name>
    <dbReference type="NCBI Taxonomy" id="1010633"/>
    <lineage>
        <taxon>Eukaryota</taxon>
        <taxon>Viridiplantae</taxon>
        <taxon>Streptophyta</taxon>
        <taxon>Embryophyta</taxon>
        <taxon>Tracheophyta</taxon>
        <taxon>Spermatophyta</taxon>
        <taxon>Magnoliopsida</taxon>
        <taxon>Liliopsida</taxon>
        <taxon>Poales</taxon>
        <taxon>Poaceae</taxon>
        <taxon>PACMAD clade</taxon>
        <taxon>Panicoideae</taxon>
        <taxon>Panicodae</taxon>
        <taxon>Paniceae</taxon>
        <taxon>Anthephorinae</taxon>
        <taxon>Digitaria</taxon>
    </lineage>
</organism>
<feature type="domain" description="Thioredoxin" evidence="2">
    <location>
        <begin position="145"/>
        <end position="187"/>
    </location>
</feature>
<evidence type="ECO:0000256" key="1">
    <source>
        <dbReference type="SAM" id="MobiDB-lite"/>
    </source>
</evidence>
<dbReference type="AlphaFoldDB" id="A0A835BU50"/>
<feature type="compositionally biased region" description="Polar residues" evidence="1">
    <location>
        <begin position="66"/>
        <end position="75"/>
    </location>
</feature>
<dbReference type="SUPFAM" id="SSF52833">
    <property type="entry name" value="Thioredoxin-like"/>
    <property type="match status" value="1"/>
</dbReference>
<dbReference type="CDD" id="cd02947">
    <property type="entry name" value="TRX_family"/>
    <property type="match status" value="1"/>
</dbReference>
<dbReference type="InterPro" id="IPR013766">
    <property type="entry name" value="Thioredoxin_domain"/>
</dbReference>
<dbReference type="Gene3D" id="3.40.30.10">
    <property type="entry name" value="Glutaredoxin"/>
    <property type="match status" value="1"/>
</dbReference>
<dbReference type="OrthoDB" id="10263751at2759"/>
<dbReference type="InterPro" id="IPR036249">
    <property type="entry name" value="Thioredoxin-like_sf"/>
</dbReference>
<dbReference type="Proteomes" id="UP000636709">
    <property type="component" value="Unassembled WGS sequence"/>
</dbReference>
<evidence type="ECO:0000313" key="3">
    <source>
        <dbReference type="EMBL" id="KAF8710096.1"/>
    </source>
</evidence>
<sequence length="213" mass="23019">MAKLTGFGAIRCPFRAKRGRAHSSGFPSSPAHDSLALLRPAVARGLSISSPHEQQQQQPGEYRGEQQANRSQRATPPSEMGSFFSTMFTPPPAGDDLDSAVVAAHSKATYDEQWEAHKSSGKLVGSPSLPAPLSFWFSSPRFSAGLLVIDFSASWCGPCRFIEPAFKEMSSRYTDVIFVKIDVDELAVRDSDSVFVLLVCLFVASEANSAAAM</sequence>
<dbReference type="InterPro" id="IPR017937">
    <property type="entry name" value="Thioredoxin_CS"/>
</dbReference>
<keyword evidence="4" id="KW-1185">Reference proteome</keyword>
<dbReference type="InterPro" id="IPR050620">
    <property type="entry name" value="Thioredoxin_H-type-like"/>
</dbReference>
<comment type="caution">
    <text evidence="3">The sequence shown here is derived from an EMBL/GenBank/DDBJ whole genome shotgun (WGS) entry which is preliminary data.</text>
</comment>
<feature type="compositionally biased region" description="Polar residues" evidence="1">
    <location>
        <begin position="48"/>
        <end position="59"/>
    </location>
</feature>